<evidence type="ECO:0000256" key="1">
    <source>
        <dbReference type="SAM" id="MobiDB-lite"/>
    </source>
</evidence>
<organism evidence="3 4">
    <name type="scientific">Hondaea fermentalgiana</name>
    <dbReference type="NCBI Taxonomy" id="2315210"/>
    <lineage>
        <taxon>Eukaryota</taxon>
        <taxon>Sar</taxon>
        <taxon>Stramenopiles</taxon>
        <taxon>Bigyra</taxon>
        <taxon>Labyrinthulomycetes</taxon>
        <taxon>Thraustochytrida</taxon>
        <taxon>Thraustochytriidae</taxon>
        <taxon>Hondaea</taxon>
    </lineage>
</organism>
<feature type="compositionally biased region" description="Basic and acidic residues" evidence="1">
    <location>
        <begin position="1"/>
        <end position="15"/>
    </location>
</feature>
<accession>A0A2R5G857</accession>
<feature type="transmembrane region" description="Helical" evidence="2">
    <location>
        <begin position="150"/>
        <end position="167"/>
    </location>
</feature>
<feature type="region of interest" description="Disordered" evidence="1">
    <location>
        <begin position="1"/>
        <end position="39"/>
    </location>
</feature>
<evidence type="ECO:0000313" key="3">
    <source>
        <dbReference type="EMBL" id="GBG27227.1"/>
    </source>
</evidence>
<comment type="caution">
    <text evidence="3">The sequence shown here is derived from an EMBL/GenBank/DDBJ whole genome shotgun (WGS) entry which is preliminary data.</text>
</comment>
<sequence>MPREDEGSGAKHAREQQVVAADAGEDDLETASGTSATGTDVERDEYVEAIYEDAINEANKGRSLVHDALNSCSEPIFMILVGLQLLEVSRELSEVEAEDENHKIEGVAYVYGMNSIVSGAIFSFMCLYAWLASSMKSGLQALKGRSEMPFAQFASMLIILMAIFYVPEVKTKIIEDPSNLLFLAMGTFTDVVDYWAGVKATLKAHEHGAYTFPLTQVSPLLHIVLEFIAAPVTLVVGVLLSLCGLFLLIVFCCCLFPILYITRVVNGVQRAFVEDFLSVARLPVNIIKWGGNLGSEGPSSRKLNAKTGVENLPEDAVNHSRVFNAYGIYTDVLMWVVLFTNLSVESVLGLN</sequence>
<feature type="transmembrane region" description="Helical" evidence="2">
    <location>
        <begin position="108"/>
        <end position="130"/>
    </location>
</feature>
<keyword evidence="4" id="KW-1185">Reference proteome</keyword>
<evidence type="ECO:0000313" key="4">
    <source>
        <dbReference type="Proteomes" id="UP000241890"/>
    </source>
</evidence>
<protein>
    <submittedName>
        <fullName evidence="3">Uncharacterized protein</fullName>
    </submittedName>
</protein>
<dbReference type="InParanoid" id="A0A2R5G857"/>
<reference evidence="3 4" key="1">
    <citation type="submission" date="2017-12" db="EMBL/GenBank/DDBJ databases">
        <title>Sequencing, de novo assembly and annotation of complete genome of a new Thraustochytrid species, strain FCC1311.</title>
        <authorList>
            <person name="Sedici K."/>
            <person name="Godart F."/>
            <person name="Aiese Cigliano R."/>
            <person name="Sanseverino W."/>
            <person name="Barakat M."/>
            <person name="Ortet P."/>
            <person name="Marechal E."/>
            <person name="Cagnac O."/>
            <person name="Amato A."/>
        </authorList>
    </citation>
    <scope>NUCLEOTIDE SEQUENCE [LARGE SCALE GENOMIC DNA]</scope>
</reference>
<keyword evidence="2" id="KW-0812">Transmembrane</keyword>
<feature type="transmembrane region" description="Helical" evidence="2">
    <location>
        <begin position="228"/>
        <end position="261"/>
    </location>
</feature>
<proteinExistence type="predicted"/>
<dbReference type="Proteomes" id="UP000241890">
    <property type="component" value="Unassembled WGS sequence"/>
</dbReference>
<name>A0A2R5G857_9STRA</name>
<dbReference type="AlphaFoldDB" id="A0A2R5G857"/>
<evidence type="ECO:0000256" key="2">
    <source>
        <dbReference type="SAM" id="Phobius"/>
    </source>
</evidence>
<gene>
    <name evidence="3" type="ORF">FCC1311_034492</name>
</gene>
<feature type="transmembrane region" description="Helical" evidence="2">
    <location>
        <begin position="179"/>
        <end position="197"/>
    </location>
</feature>
<keyword evidence="2" id="KW-0472">Membrane</keyword>
<dbReference type="EMBL" id="BEYU01000028">
    <property type="protein sequence ID" value="GBG27227.1"/>
    <property type="molecule type" value="Genomic_DNA"/>
</dbReference>
<keyword evidence="2" id="KW-1133">Transmembrane helix</keyword>